<dbReference type="OrthoDB" id="3766406at2759"/>
<dbReference type="EMBL" id="MU003698">
    <property type="protein sequence ID" value="KAF2811504.1"/>
    <property type="molecule type" value="Genomic_DNA"/>
</dbReference>
<evidence type="ECO:0000313" key="1">
    <source>
        <dbReference type="EMBL" id="KAF2811504.1"/>
    </source>
</evidence>
<reference evidence="1 3" key="1">
    <citation type="journal article" date="2020" name="Stud. Mycol.">
        <title>101 Dothideomycetes genomes: a test case for predicting lifestyles and emergence of pathogens.</title>
        <authorList>
            <person name="Haridas S."/>
            <person name="Albert R."/>
            <person name="Binder M."/>
            <person name="Bloem J."/>
            <person name="Labutti K."/>
            <person name="Salamov A."/>
            <person name="Andreopoulos B."/>
            <person name="Baker S."/>
            <person name="Barry K."/>
            <person name="Bills G."/>
            <person name="Bluhm B."/>
            <person name="Cannon C."/>
            <person name="Castanera R."/>
            <person name="Culley D."/>
            <person name="Daum C."/>
            <person name="Ezra D."/>
            <person name="Gonzalez J."/>
            <person name="Henrissat B."/>
            <person name="Kuo A."/>
            <person name="Liang C."/>
            <person name="Lipzen A."/>
            <person name="Lutzoni F."/>
            <person name="Magnuson J."/>
            <person name="Mondo S."/>
            <person name="Nolan M."/>
            <person name="Ohm R."/>
            <person name="Pangilinan J."/>
            <person name="Park H.-J."/>
            <person name="Ramirez L."/>
            <person name="Alfaro M."/>
            <person name="Sun H."/>
            <person name="Tritt A."/>
            <person name="Yoshinaga Y."/>
            <person name="Zwiers L.-H."/>
            <person name="Turgeon B."/>
            <person name="Goodwin S."/>
            <person name="Spatafora J."/>
            <person name="Crous P."/>
            <person name="Grigoriev I."/>
        </authorList>
    </citation>
    <scope>NUCLEOTIDE SEQUENCE</scope>
    <source>
        <strain evidence="1 3">CBS 304.34</strain>
    </source>
</reference>
<name>A0A6A6YU04_9PEZI</name>
<protein>
    <submittedName>
        <fullName evidence="1 3">Uncharacterized protein</fullName>
    </submittedName>
</protein>
<gene>
    <name evidence="1 3" type="ORF">BDZ99DRAFT_461563</name>
</gene>
<evidence type="ECO:0000313" key="3">
    <source>
        <dbReference type="RefSeq" id="XP_033578468.1"/>
    </source>
</evidence>
<dbReference type="AlphaFoldDB" id="A0A6A6YU04"/>
<reference evidence="3" key="2">
    <citation type="submission" date="2020-04" db="EMBL/GenBank/DDBJ databases">
        <authorList>
            <consortium name="NCBI Genome Project"/>
        </authorList>
    </citation>
    <scope>NUCLEOTIDE SEQUENCE</scope>
    <source>
        <strain evidence="3">CBS 304.34</strain>
    </source>
</reference>
<dbReference type="GeneID" id="54460536"/>
<organism evidence="1">
    <name type="scientific">Mytilinidion resinicola</name>
    <dbReference type="NCBI Taxonomy" id="574789"/>
    <lineage>
        <taxon>Eukaryota</taxon>
        <taxon>Fungi</taxon>
        <taxon>Dikarya</taxon>
        <taxon>Ascomycota</taxon>
        <taxon>Pezizomycotina</taxon>
        <taxon>Dothideomycetes</taxon>
        <taxon>Pleosporomycetidae</taxon>
        <taxon>Mytilinidiales</taxon>
        <taxon>Mytilinidiaceae</taxon>
        <taxon>Mytilinidion</taxon>
    </lineage>
</organism>
<dbReference type="Proteomes" id="UP000504636">
    <property type="component" value="Unplaced"/>
</dbReference>
<evidence type="ECO:0000313" key="2">
    <source>
        <dbReference type="Proteomes" id="UP000504636"/>
    </source>
</evidence>
<dbReference type="RefSeq" id="XP_033578468.1">
    <property type="nucleotide sequence ID" value="XM_033719643.1"/>
</dbReference>
<proteinExistence type="predicted"/>
<accession>A0A6A6YU04</accession>
<sequence length="80" mass="9249">MDISKKTHYDLAVAPPSLDEALPFGRFCPHLRFNAKHIQDHLTNTSVEGIGQHKLTLFCEHCTTDYRVELLPDRVVFQVW</sequence>
<keyword evidence="2" id="KW-1185">Reference proteome</keyword>
<reference evidence="3" key="3">
    <citation type="submission" date="2025-04" db="UniProtKB">
        <authorList>
            <consortium name="RefSeq"/>
        </authorList>
    </citation>
    <scope>IDENTIFICATION</scope>
    <source>
        <strain evidence="3">CBS 304.34</strain>
    </source>
</reference>